<sequence length="156" mass="17110">MGGWYHQGRAAKLLGVRRREVGQLIGRGQLRGERISDGNGGTVWAVSGQDVDRLRASPFYRHARDIPDVVMLRAIAEAQRAMFGVAMRPDVTRILGGLPPEAPVPSDRVPGVPWRLVLAKFRRVAGRGLVTGCDCGCRGDWTLTEAGVRLLREDRA</sequence>
<name>A0AAU8GSQ2_9VIRU</name>
<protein>
    <submittedName>
        <fullName evidence="1">Helix-turn-helix DNA binding domain</fullName>
    </submittedName>
</protein>
<organism evidence="1">
    <name type="scientific">Mycobacterium phage Pharb</name>
    <dbReference type="NCBI Taxonomy" id="3136626"/>
    <lineage>
        <taxon>Viruses</taxon>
    </lineage>
</organism>
<proteinExistence type="predicted"/>
<dbReference type="EMBL" id="PP750966">
    <property type="protein sequence ID" value="XCH43690.1"/>
    <property type="molecule type" value="Genomic_DNA"/>
</dbReference>
<accession>A0AAU8GSQ2</accession>
<reference evidence="1" key="1">
    <citation type="submission" date="2024-04" db="EMBL/GenBank/DDBJ databases">
        <authorList>
            <person name="Bains C."/>
            <person name="Hallett B."/>
            <person name="Lee H."/>
            <person name="Redzematovic E."/>
            <person name="Hutchison K.W."/>
            <person name="Molloy S.D."/>
            <person name="Viland M.D."/>
            <person name="Lewis C.M."/>
            <person name="Garlena R.A."/>
            <person name="Russell D.A."/>
            <person name="Jacobs-Sera D."/>
            <person name="Hatfull G.F."/>
        </authorList>
    </citation>
    <scope>NUCLEOTIDE SEQUENCE</scope>
</reference>
<gene>
    <name evidence="1" type="primary">82</name>
    <name evidence="1" type="ORF">SEA_PHARB_82</name>
</gene>
<evidence type="ECO:0000313" key="1">
    <source>
        <dbReference type="EMBL" id="XCH43690.1"/>
    </source>
</evidence>